<gene>
    <name evidence="1" type="ORF">PF005_g27421</name>
</gene>
<organism evidence="1 2">
    <name type="scientific">Phytophthora fragariae</name>
    <dbReference type="NCBI Taxonomy" id="53985"/>
    <lineage>
        <taxon>Eukaryota</taxon>
        <taxon>Sar</taxon>
        <taxon>Stramenopiles</taxon>
        <taxon>Oomycota</taxon>
        <taxon>Peronosporomycetes</taxon>
        <taxon>Peronosporales</taxon>
        <taxon>Peronosporaceae</taxon>
        <taxon>Phytophthora</taxon>
    </lineage>
</organism>
<keyword evidence="2" id="KW-1185">Reference proteome</keyword>
<reference evidence="1 2" key="1">
    <citation type="submission" date="2018-08" db="EMBL/GenBank/DDBJ databases">
        <title>Genomic investigation of the strawberry pathogen Phytophthora fragariae indicates pathogenicity is determined by transcriptional variation in three key races.</title>
        <authorList>
            <person name="Adams T.M."/>
            <person name="Armitage A.D."/>
            <person name="Sobczyk M.K."/>
            <person name="Bates H.J."/>
            <person name="Dunwell J.M."/>
            <person name="Nellist C.F."/>
            <person name="Harrison R.J."/>
        </authorList>
    </citation>
    <scope>NUCLEOTIDE SEQUENCE [LARGE SCALE GENOMIC DNA]</scope>
    <source>
        <strain evidence="1 2">NOV-27</strain>
    </source>
</reference>
<proteinExistence type="predicted"/>
<dbReference type="EMBL" id="QXGB01003438">
    <property type="protein sequence ID" value="KAE9170782.1"/>
    <property type="molecule type" value="Genomic_DNA"/>
</dbReference>
<dbReference type="Proteomes" id="UP000433483">
    <property type="component" value="Unassembled WGS sequence"/>
</dbReference>
<name>A0A6A3VNW3_9STRA</name>
<comment type="caution">
    <text evidence="1">The sequence shown here is derived from an EMBL/GenBank/DDBJ whole genome shotgun (WGS) entry which is preliminary data.</text>
</comment>
<sequence length="90" mass="10257">MLSRRRLTSTDVEAKRRGIDVRTLDVDSSNTNSAPYWERCAGKSTGSTDDSTGRATHLRFCRLVEDDRHFEAATSNRRSHSLAIRCERKD</sequence>
<dbReference type="AlphaFoldDB" id="A0A6A3VNW3"/>
<accession>A0A6A3VNW3</accession>
<evidence type="ECO:0000313" key="2">
    <source>
        <dbReference type="Proteomes" id="UP000433483"/>
    </source>
</evidence>
<protein>
    <submittedName>
        <fullName evidence="1">Uncharacterized protein</fullName>
    </submittedName>
</protein>
<evidence type="ECO:0000313" key="1">
    <source>
        <dbReference type="EMBL" id="KAE9170782.1"/>
    </source>
</evidence>